<dbReference type="InterPro" id="IPR036317">
    <property type="entry name" value="Cullin_homology_sf"/>
</dbReference>
<dbReference type="Gene3D" id="1.10.10.10">
    <property type="entry name" value="Winged helix-like DNA-binding domain superfamily/Winged helix DNA-binding domain"/>
    <property type="match status" value="1"/>
</dbReference>
<dbReference type="AlphaFoldDB" id="A0A2T6ZPK0"/>
<evidence type="ECO:0000256" key="6">
    <source>
        <dbReference type="SAM" id="MobiDB-lite"/>
    </source>
</evidence>
<dbReference type="Gene3D" id="3.30.230.130">
    <property type="entry name" value="Cullin, Chain C, Domain 2"/>
    <property type="match status" value="1"/>
</dbReference>
<dbReference type="FunFam" id="1.20.1310.10:FF:000031">
    <property type="entry name" value="Ubiquitin ligase subunit CulD"/>
    <property type="match status" value="1"/>
</dbReference>
<dbReference type="InterPro" id="IPR059120">
    <property type="entry name" value="Cullin-like_AB"/>
</dbReference>
<dbReference type="Pfam" id="PF00888">
    <property type="entry name" value="Cullin"/>
    <property type="match status" value="1"/>
</dbReference>
<dbReference type="InterPro" id="IPR036388">
    <property type="entry name" value="WH-like_DNA-bd_sf"/>
</dbReference>
<dbReference type="STRING" id="42251.A0A2T6ZPK0"/>
<dbReference type="Proteomes" id="UP000244722">
    <property type="component" value="Unassembled WGS sequence"/>
</dbReference>
<dbReference type="SMART" id="SM00182">
    <property type="entry name" value="CULLIN"/>
    <property type="match status" value="1"/>
</dbReference>
<dbReference type="InterPro" id="IPR045093">
    <property type="entry name" value="Cullin"/>
</dbReference>
<gene>
    <name evidence="8" type="ORF">B9Z19DRAFT_987173</name>
</gene>
<feature type="compositionally biased region" description="Basic and acidic residues" evidence="6">
    <location>
        <begin position="62"/>
        <end position="71"/>
    </location>
</feature>
<accession>A0A2T6ZPK0</accession>
<keyword evidence="9" id="KW-1185">Reference proteome</keyword>
<dbReference type="GO" id="GO:0031461">
    <property type="term" value="C:cullin-RING ubiquitin ligase complex"/>
    <property type="evidence" value="ECO:0007669"/>
    <property type="project" value="InterPro"/>
</dbReference>
<name>A0A2T6ZPK0_TUBBO</name>
<dbReference type="InterPro" id="IPR001373">
    <property type="entry name" value="Cullin_N"/>
</dbReference>
<dbReference type="Pfam" id="PF10557">
    <property type="entry name" value="Cullin_Nedd8"/>
    <property type="match status" value="1"/>
</dbReference>
<dbReference type="SUPFAM" id="SSF46785">
    <property type="entry name" value="Winged helix' DNA-binding domain"/>
    <property type="match status" value="1"/>
</dbReference>
<comment type="caution">
    <text evidence="8">The sequence shown here is derived from an EMBL/GenBank/DDBJ whole genome shotgun (WGS) entry which is preliminary data.</text>
</comment>
<dbReference type="FunFam" id="1.10.10.10:FF:000014">
    <property type="entry name" value="Cullin 1"/>
    <property type="match status" value="1"/>
</dbReference>
<dbReference type="InterPro" id="IPR016158">
    <property type="entry name" value="Cullin_homology"/>
</dbReference>
<evidence type="ECO:0000256" key="3">
    <source>
        <dbReference type="ARBA" id="ARBA00022843"/>
    </source>
</evidence>
<comment type="similarity">
    <text evidence="1 4 5">Belongs to the cullin family.</text>
</comment>
<keyword evidence="2" id="KW-1017">Isopeptide bond</keyword>
<sequence length="873" mass="100111">MPEKVSDQETQSQGKKRKQQSLHSPQTSQGFSQRSITDFFGNNAPFSEVPAPRPSSPKRSRKSSEQPEHSKHMSTPLKEQPWRHISGKEIIDLTSSPSDPQDLPNPNMNIVTAKPPRPAPFQPHAGAPRKFHIKNLRSPSKTDPDVYFNQTWGSLEAALTAIFESRKISTSLEELYRGTENICRADMAGELYTRLKACCAAYVGDCLKYSIVACNSWKDDAVKSVVSAWEKWNDQLGMIRSVFLYLDRSYLLNNTNPSLQPVEPTGLELFRRHIILAQEIEAKFMNGIMTLFERDRQQCPINASLLTSAIRMVDSLDLYASNFEPRFLVMSREYYGRLGMLGATSNSLADYLDECSQQLHKEALRCERYRLDPPTKRSMGLILEEGLLKNQLPILTDQRSIEELLQKQDHKSLAILYSLVDRIGEPSSYLRPAWEKYILAVGRGIIEDEGRENEMVQRLLELKDSLDTFVRVPFKGDDTLAYALRESFGTFLNARTKDRSEMVNSKPAEMIAKYVDVLLRGGARGVSTGTPGDEDARLAHSLEQVLDLFRFIQGKDVFEAFYKRDLARRLLMDRSASRDAERSMLTKLKTECGSGFTQNLESMFKDIEISRDAISHFKTRNHTGNPSNVDLNVLVLSQSAWPTYDEVPIIIPPEMAQYLESYKDVYCEKHSGRKLMWRHALSHCVLRAKFAPGMNRELVLSVLQAVVLLLFNDVELGAYLSYQQIKEGTGLDDKQLIRTLQSLACAKYRVLQKKTKGKDIFPTDNFRVNRHFSEPKFRIKINQIQLKETKEEKEETFERVAQDRQYETQAAIIRIMKSRKKLRHNDLIQMTIDQTKNRGKLDVPEIKKQIERLIDKDYMERLPGGETWYQYVA</sequence>
<dbReference type="SUPFAM" id="SSF74788">
    <property type="entry name" value="Cullin repeat-like"/>
    <property type="match status" value="1"/>
</dbReference>
<dbReference type="InterPro" id="IPR036390">
    <property type="entry name" value="WH_DNA-bd_sf"/>
</dbReference>
<dbReference type="InterPro" id="IPR016159">
    <property type="entry name" value="Cullin_repeat-like_dom_sf"/>
</dbReference>
<dbReference type="InterPro" id="IPR016157">
    <property type="entry name" value="Cullin_CS"/>
</dbReference>
<dbReference type="SUPFAM" id="SSF75632">
    <property type="entry name" value="Cullin homology domain"/>
    <property type="match status" value="1"/>
</dbReference>
<keyword evidence="3" id="KW-0832">Ubl conjugation</keyword>
<evidence type="ECO:0000256" key="2">
    <source>
        <dbReference type="ARBA" id="ARBA00022499"/>
    </source>
</evidence>
<dbReference type="PROSITE" id="PS01256">
    <property type="entry name" value="CULLIN_1"/>
    <property type="match status" value="1"/>
</dbReference>
<evidence type="ECO:0000256" key="4">
    <source>
        <dbReference type="PROSITE-ProRule" id="PRU00330"/>
    </source>
</evidence>
<dbReference type="InterPro" id="IPR019559">
    <property type="entry name" value="Cullin_neddylation_domain"/>
</dbReference>
<evidence type="ECO:0000259" key="7">
    <source>
        <dbReference type="PROSITE" id="PS50069"/>
    </source>
</evidence>
<dbReference type="Gene3D" id="1.20.1310.10">
    <property type="entry name" value="Cullin Repeats"/>
    <property type="match status" value="4"/>
</dbReference>
<feature type="region of interest" description="Disordered" evidence="6">
    <location>
        <begin position="1"/>
        <end position="83"/>
    </location>
</feature>
<dbReference type="Pfam" id="PF26557">
    <property type="entry name" value="Cullin_AB"/>
    <property type="match status" value="1"/>
</dbReference>
<evidence type="ECO:0000313" key="8">
    <source>
        <dbReference type="EMBL" id="PUU77397.1"/>
    </source>
</evidence>
<dbReference type="OrthoDB" id="27073at2759"/>
<reference evidence="8 9" key="1">
    <citation type="submission" date="2017-04" db="EMBL/GenBank/DDBJ databases">
        <title>Draft genome sequence of Tuber borchii Vittad., a whitish edible truffle.</title>
        <authorList>
            <consortium name="DOE Joint Genome Institute"/>
            <person name="Murat C."/>
            <person name="Kuo A."/>
            <person name="Barry K.W."/>
            <person name="Clum A."/>
            <person name="Dockter R.B."/>
            <person name="Fauchery L."/>
            <person name="Iotti M."/>
            <person name="Kohler A."/>
            <person name="Labutti K."/>
            <person name="Lindquist E.A."/>
            <person name="Lipzen A."/>
            <person name="Ohm R.A."/>
            <person name="Wang M."/>
            <person name="Grigoriev I.V."/>
            <person name="Zambonelli A."/>
            <person name="Martin F.M."/>
        </authorList>
    </citation>
    <scope>NUCLEOTIDE SEQUENCE [LARGE SCALE GENOMIC DNA]</scope>
    <source>
        <strain evidence="8 9">Tbo3840</strain>
    </source>
</reference>
<dbReference type="GO" id="GO:0006511">
    <property type="term" value="P:ubiquitin-dependent protein catabolic process"/>
    <property type="evidence" value="ECO:0007669"/>
    <property type="project" value="InterPro"/>
</dbReference>
<organism evidence="8 9">
    <name type="scientific">Tuber borchii</name>
    <name type="common">White truffle</name>
    <dbReference type="NCBI Taxonomy" id="42251"/>
    <lineage>
        <taxon>Eukaryota</taxon>
        <taxon>Fungi</taxon>
        <taxon>Dikarya</taxon>
        <taxon>Ascomycota</taxon>
        <taxon>Pezizomycotina</taxon>
        <taxon>Pezizomycetes</taxon>
        <taxon>Pezizales</taxon>
        <taxon>Tuberaceae</taxon>
        <taxon>Tuber</taxon>
    </lineage>
</organism>
<dbReference type="SMART" id="SM00884">
    <property type="entry name" value="Cullin_Nedd8"/>
    <property type="match status" value="1"/>
</dbReference>
<evidence type="ECO:0000256" key="1">
    <source>
        <dbReference type="ARBA" id="ARBA00006019"/>
    </source>
</evidence>
<evidence type="ECO:0000256" key="5">
    <source>
        <dbReference type="RuleBase" id="RU003829"/>
    </source>
</evidence>
<dbReference type="GO" id="GO:0031625">
    <property type="term" value="F:ubiquitin protein ligase binding"/>
    <property type="evidence" value="ECO:0007669"/>
    <property type="project" value="InterPro"/>
</dbReference>
<dbReference type="PANTHER" id="PTHR11932">
    <property type="entry name" value="CULLIN"/>
    <property type="match status" value="1"/>
</dbReference>
<dbReference type="EMBL" id="NESQ01000154">
    <property type="protein sequence ID" value="PUU77397.1"/>
    <property type="molecule type" value="Genomic_DNA"/>
</dbReference>
<feature type="domain" description="Cullin family profile" evidence="7">
    <location>
        <begin position="506"/>
        <end position="744"/>
    </location>
</feature>
<dbReference type="PROSITE" id="PS50069">
    <property type="entry name" value="CULLIN_2"/>
    <property type="match status" value="1"/>
</dbReference>
<protein>
    <submittedName>
        <fullName evidence="8">Cullin family-domain-containing protein</fullName>
    </submittedName>
</protein>
<feature type="compositionally biased region" description="Polar residues" evidence="6">
    <location>
        <begin position="21"/>
        <end position="36"/>
    </location>
</feature>
<proteinExistence type="inferred from homology"/>
<evidence type="ECO:0000313" key="9">
    <source>
        <dbReference type="Proteomes" id="UP000244722"/>
    </source>
</evidence>